<name>A0A2H1X0U3_SPOFR</name>
<organism evidence="1">
    <name type="scientific">Spodoptera frugiperda</name>
    <name type="common">Fall armyworm</name>
    <dbReference type="NCBI Taxonomy" id="7108"/>
    <lineage>
        <taxon>Eukaryota</taxon>
        <taxon>Metazoa</taxon>
        <taxon>Ecdysozoa</taxon>
        <taxon>Arthropoda</taxon>
        <taxon>Hexapoda</taxon>
        <taxon>Insecta</taxon>
        <taxon>Pterygota</taxon>
        <taxon>Neoptera</taxon>
        <taxon>Endopterygota</taxon>
        <taxon>Lepidoptera</taxon>
        <taxon>Glossata</taxon>
        <taxon>Ditrysia</taxon>
        <taxon>Noctuoidea</taxon>
        <taxon>Noctuidae</taxon>
        <taxon>Amphipyrinae</taxon>
        <taxon>Spodoptera</taxon>
    </lineage>
</organism>
<evidence type="ECO:0000313" key="1">
    <source>
        <dbReference type="EMBL" id="SOQ58878.1"/>
    </source>
</evidence>
<gene>
    <name evidence="1" type="ORF">SFRICE_014410</name>
</gene>
<proteinExistence type="predicted"/>
<protein>
    <submittedName>
        <fullName evidence="1">SFRICE_014410</fullName>
    </submittedName>
</protein>
<dbReference type="AlphaFoldDB" id="A0A2H1X0U3"/>
<accession>A0A2H1X0U3</accession>
<reference evidence="1" key="1">
    <citation type="submission" date="2016-07" db="EMBL/GenBank/DDBJ databases">
        <authorList>
            <person name="Bretaudeau A."/>
        </authorList>
    </citation>
    <scope>NUCLEOTIDE SEQUENCE</scope>
    <source>
        <strain evidence="1">Rice</strain>
        <tissue evidence="1">Whole body</tissue>
    </source>
</reference>
<dbReference type="EMBL" id="ODYU01012520">
    <property type="protein sequence ID" value="SOQ58878.1"/>
    <property type="molecule type" value="Genomic_DNA"/>
</dbReference>
<sequence length="258" mass="29089">MASQRVYGANRRLGGLVPFNEKFRRYLAANILCEAARLGEGKIRRQRLTMGAKEFKWTDANNKSSIHGFDGCPTLGFSRVLCCSCVVSAFINIQIHIHMPLKHETIICGSHKNRTRYTFARDVLCRCASKMCYEDALSQRSAVRVYDVSINESNNTETGQTNRRNTRRSIQDVCATFIHKFNQVNNKTSNSPIIGPIALFIGVPMIYGLPQDMSLPTMAQIVPAFVPALNTMLFKKVSYIIAVSIKTHVLRWLVLNEL</sequence>